<organism evidence="1">
    <name type="scientific">Aphanomyces invadans</name>
    <dbReference type="NCBI Taxonomy" id="157072"/>
    <lineage>
        <taxon>Eukaryota</taxon>
        <taxon>Sar</taxon>
        <taxon>Stramenopiles</taxon>
        <taxon>Oomycota</taxon>
        <taxon>Saprolegniomycetes</taxon>
        <taxon>Saprolegniales</taxon>
        <taxon>Verrucalvaceae</taxon>
        <taxon>Aphanomyces</taxon>
    </lineage>
</organism>
<dbReference type="GeneID" id="20090637"/>
<dbReference type="RefSeq" id="XP_008879362.1">
    <property type="nucleotide sequence ID" value="XM_008881140.1"/>
</dbReference>
<proteinExistence type="predicted"/>
<reference evidence="1" key="1">
    <citation type="submission" date="2013-12" db="EMBL/GenBank/DDBJ databases">
        <title>The Genome Sequence of Aphanomyces invadans NJM9701.</title>
        <authorList>
            <consortium name="The Broad Institute Genomics Platform"/>
            <person name="Russ C."/>
            <person name="Tyler B."/>
            <person name="van West P."/>
            <person name="Dieguez-Uribeondo J."/>
            <person name="Young S.K."/>
            <person name="Zeng Q."/>
            <person name="Gargeya S."/>
            <person name="Fitzgerald M."/>
            <person name="Abouelleil A."/>
            <person name="Alvarado L."/>
            <person name="Chapman S.B."/>
            <person name="Gainer-Dewar J."/>
            <person name="Goldberg J."/>
            <person name="Griggs A."/>
            <person name="Gujja S."/>
            <person name="Hansen M."/>
            <person name="Howarth C."/>
            <person name="Imamovic A."/>
            <person name="Ireland A."/>
            <person name="Larimer J."/>
            <person name="McCowan C."/>
            <person name="Murphy C."/>
            <person name="Pearson M."/>
            <person name="Poon T.W."/>
            <person name="Priest M."/>
            <person name="Roberts A."/>
            <person name="Saif S."/>
            <person name="Shea T."/>
            <person name="Sykes S."/>
            <person name="Wortman J."/>
            <person name="Nusbaum C."/>
            <person name="Birren B."/>
        </authorList>
    </citation>
    <scope>NUCLEOTIDE SEQUENCE [LARGE SCALE GENOMIC DNA]</scope>
    <source>
        <strain evidence="1">NJM9701</strain>
    </source>
</reference>
<evidence type="ECO:0008006" key="2">
    <source>
        <dbReference type="Google" id="ProtNLM"/>
    </source>
</evidence>
<dbReference type="EMBL" id="KI914004">
    <property type="protein sequence ID" value="ETV92065.1"/>
    <property type="molecule type" value="Genomic_DNA"/>
</dbReference>
<sequence>MDGDDAATALNKGLSKLLQGKKLSMKRKRSRQEYVQDENAITPEAALDLVKKGIRYALNPADSCRRTVAATLKALSQSAPPLPEIYRIWECLFDRSKAFRVELVGQLQPICRILHAKDLYNLDVLKLFRAWDTKFGGGMPQLRAAVSSIPSKWTSMLQEHDRDTHVQAENSQMETSMSDMQFEHMQRQVDAHATAILAHVDSMQETCGILVPTVENCFAALLPRRSVYGDDDDDGWEDVVVAPSVATMDLPEVIASCGLGSAAYSISVAIPDTIDANDLELLRRTLQEQTDEIHKRFLPQVQAWVAIAMQTRPGSEQAMKVRELEKLLQSALAKASEFLKSP</sequence>
<name>A0A024TD20_9STRA</name>
<accession>A0A024TD20</accession>
<gene>
    <name evidence="1" type="ORF">H310_13587</name>
</gene>
<dbReference type="OrthoDB" id="5594015at2759"/>
<dbReference type="VEuPathDB" id="FungiDB:H310_13587"/>
<dbReference type="STRING" id="157072.A0A024TD20"/>
<dbReference type="AlphaFoldDB" id="A0A024TD20"/>
<evidence type="ECO:0000313" key="1">
    <source>
        <dbReference type="EMBL" id="ETV92065.1"/>
    </source>
</evidence>
<protein>
    <recommendedName>
        <fullName evidence="2">VHS domain-containing protein</fullName>
    </recommendedName>
</protein>